<organism evidence="5">
    <name type="scientific">Solibacter usitatus (strain Ellin6076)</name>
    <dbReference type="NCBI Taxonomy" id="234267"/>
    <lineage>
        <taxon>Bacteria</taxon>
        <taxon>Pseudomonadati</taxon>
        <taxon>Acidobacteriota</taxon>
        <taxon>Terriglobia</taxon>
        <taxon>Bryobacterales</taxon>
        <taxon>Solibacteraceae</taxon>
        <taxon>Candidatus Solibacter</taxon>
    </lineage>
</organism>
<dbReference type="OrthoDB" id="9794400at2"/>
<dbReference type="GO" id="GO:0005829">
    <property type="term" value="C:cytosol"/>
    <property type="evidence" value="ECO:0007669"/>
    <property type="project" value="TreeGrafter"/>
</dbReference>
<dbReference type="SUPFAM" id="SSF75217">
    <property type="entry name" value="alpha/beta knot"/>
    <property type="match status" value="1"/>
</dbReference>
<dbReference type="InterPro" id="IPR029028">
    <property type="entry name" value="Alpha/beta_knot_MTases"/>
</dbReference>
<protein>
    <submittedName>
        <fullName evidence="5">RNA methyltransferase, TrmH family, group 3</fullName>
    </submittedName>
</protein>
<dbReference type="HOGENOM" id="CLU_021322_0_1_0"/>
<accession>Q023P5</accession>
<comment type="similarity">
    <text evidence="1">Belongs to the class IV-like SAM-binding methyltransferase superfamily. RNA methyltransferase TrmH family.</text>
</comment>
<dbReference type="InParanoid" id="Q023P5"/>
<dbReference type="CDD" id="cd18103">
    <property type="entry name" value="SpoU-like_RlmB"/>
    <property type="match status" value="1"/>
</dbReference>
<dbReference type="KEGG" id="sus:Acid_2809"/>
<dbReference type="GO" id="GO:0003723">
    <property type="term" value="F:RNA binding"/>
    <property type="evidence" value="ECO:0007669"/>
    <property type="project" value="InterPro"/>
</dbReference>
<dbReference type="AlphaFoldDB" id="Q023P5"/>
<dbReference type="EMBL" id="CP000473">
    <property type="protein sequence ID" value="ABJ83795.1"/>
    <property type="molecule type" value="Genomic_DNA"/>
</dbReference>
<dbReference type="FunCoup" id="Q023P5">
    <property type="interactions" value="508"/>
</dbReference>
<proteinExistence type="inferred from homology"/>
<name>Q023P5_SOLUE</name>
<dbReference type="PANTHER" id="PTHR46429">
    <property type="entry name" value="23S RRNA (GUANOSINE-2'-O-)-METHYLTRANSFERASE RLMB"/>
    <property type="match status" value="1"/>
</dbReference>
<dbReference type="eggNOG" id="COG0566">
    <property type="taxonomic scope" value="Bacteria"/>
</dbReference>
<dbReference type="InterPro" id="IPR004441">
    <property type="entry name" value="rRNA_MeTrfase_TrmH"/>
</dbReference>
<evidence type="ECO:0000256" key="2">
    <source>
        <dbReference type="ARBA" id="ARBA00022603"/>
    </source>
</evidence>
<keyword evidence="3 5" id="KW-0808">Transferase</keyword>
<gene>
    <name evidence="5" type="ordered locus">Acid_2809</name>
</gene>
<evidence type="ECO:0000259" key="4">
    <source>
        <dbReference type="SMART" id="SM00967"/>
    </source>
</evidence>
<dbReference type="InterPro" id="IPR029026">
    <property type="entry name" value="tRNA_m1G_MTases_N"/>
</dbReference>
<keyword evidence="2 5" id="KW-0489">Methyltransferase</keyword>
<dbReference type="GO" id="GO:0032259">
    <property type="term" value="P:methylation"/>
    <property type="evidence" value="ECO:0007669"/>
    <property type="project" value="UniProtKB-KW"/>
</dbReference>
<dbReference type="GO" id="GO:0008173">
    <property type="term" value="F:RNA methyltransferase activity"/>
    <property type="evidence" value="ECO:0007669"/>
    <property type="project" value="InterPro"/>
</dbReference>
<dbReference type="InterPro" id="IPR029064">
    <property type="entry name" value="Ribosomal_eL30-like_sf"/>
</dbReference>
<dbReference type="GO" id="GO:0006396">
    <property type="term" value="P:RNA processing"/>
    <property type="evidence" value="ECO:0007669"/>
    <property type="project" value="InterPro"/>
</dbReference>
<dbReference type="NCBIfam" id="TIGR00186">
    <property type="entry name" value="rRNA_methyl_3"/>
    <property type="match status" value="1"/>
</dbReference>
<evidence type="ECO:0000313" key="5">
    <source>
        <dbReference type="EMBL" id="ABJ83795.1"/>
    </source>
</evidence>
<dbReference type="InterPro" id="IPR001537">
    <property type="entry name" value="SpoU_MeTrfase"/>
</dbReference>
<dbReference type="STRING" id="234267.Acid_2809"/>
<dbReference type="SMART" id="SM00967">
    <property type="entry name" value="SpoU_sub_bind"/>
    <property type="match status" value="1"/>
</dbReference>
<dbReference type="FunFam" id="3.40.1280.10:FF:000008">
    <property type="entry name" value="Group 3 RNA methyltransferase TrmH"/>
    <property type="match status" value="1"/>
</dbReference>
<evidence type="ECO:0000256" key="1">
    <source>
        <dbReference type="ARBA" id="ARBA00007228"/>
    </source>
</evidence>
<dbReference type="SUPFAM" id="SSF55315">
    <property type="entry name" value="L30e-like"/>
    <property type="match status" value="1"/>
</dbReference>
<dbReference type="Pfam" id="PF08032">
    <property type="entry name" value="SpoU_sub_bind"/>
    <property type="match status" value="1"/>
</dbReference>
<feature type="domain" description="RNA 2-O ribose methyltransferase substrate binding" evidence="4">
    <location>
        <begin position="3"/>
        <end position="78"/>
    </location>
</feature>
<dbReference type="Gene3D" id="3.40.1280.10">
    <property type="match status" value="1"/>
</dbReference>
<dbReference type="PANTHER" id="PTHR46429:SF1">
    <property type="entry name" value="23S RRNA (GUANOSINE-2'-O-)-METHYLTRANSFERASE RLMB"/>
    <property type="match status" value="1"/>
</dbReference>
<sequence>MALLSGIHPVVEALRAGNPLERIVIAQGAGGPRLQEIIDLARQAKIPVRFEPRPSLDRLAGSSAHQGVVGLGAARKYADLDSVAESEMLVVLDGVEDPHNLGAIVRTAHAAGAGAVIVPERRAAGVTDVVAKAAAGALEHLPVVRVTNINRALEDLKERGMWIYGLDERGTESYDQIDYAKKSVLVLGGEGKGLHEQVRKHCDVLVRIPMAGQISSLNVSVAAGVVLFEWRRRRPVR</sequence>
<reference evidence="5" key="1">
    <citation type="submission" date="2006-10" db="EMBL/GenBank/DDBJ databases">
        <title>Complete sequence of Solibacter usitatus Ellin6076.</title>
        <authorList>
            <consortium name="US DOE Joint Genome Institute"/>
            <person name="Copeland A."/>
            <person name="Lucas S."/>
            <person name="Lapidus A."/>
            <person name="Barry K."/>
            <person name="Detter J.C."/>
            <person name="Glavina del Rio T."/>
            <person name="Hammon N."/>
            <person name="Israni S."/>
            <person name="Dalin E."/>
            <person name="Tice H."/>
            <person name="Pitluck S."/>
            <person name="Thompson L.S."/>
            <person name="Brettin T."/>
            <person name="Bruce D."/>
            <person name="Han C."/>
            <person name="Tapia R."/>
            <person name="Gilna P."/>
            <person name="Schmutz J."/>
            <person name="Larimer F."/>
            <person name="Land M."/>
            <person name="Hauser L."/>
            <person name="Kyrpides N."/>
            <person name="Mikhailova N."/>
            <person name="Janssen P.H."/>
            <person name="Kuske C.R."/>
            <person name="Richardson P."/>
        </authorList>
    </citation>
    <scope>NUCLEOTIDE SEQUENCE</scope>
    <source>
        <strain evidence="5">Ellin6076</strain>
    </source>
</reference>
<evidence type="ECO:0000256" key="3">
    <source>
        <dbReference type="ARBA" id="ARBA00022679"/>
    </source>
</evidence>
<dbReference type="InterPro" id="IPR013123">
    <property type="entry name" value="SpoU_subst-bd"/>
</dbReference>
<dbReference type="Gene3D" id="3.30.1330.30">
    <property type="match status" value="1"/>
</dbReference>
<dbReference type="Pfam" id="PF00588">
    <property type="entry name" value="SpoU_methylase"/>
    <property type="match status" value="1"/>
</dbReference>